<organism evidence="2 3">
    <name type="scientific">Bacillus infantis</name>
    <dbReference type="NCBI Taxonomy" id="324767"/>
    <lineage>
        <taxon>Bacteria</taxon>
        <taxon>Bacillati</taxon>
        <taxon>Bacillota</taxon>
        <taxon>Bacilli</taxon>
        <taxon>Bacillales</taxon>
        <taxon>Bacillaceae</taxon>
        <taxon>Bacillus</taxon>
    </lineage>
</organism>
<comment type="caution">
    <text evidence="2">The sequence shown here is derived from an EMBL/GenBank/DDBJ whole genome shotgun (WGS) entry which is preliminary data.</text>
</comment>
<reference evidence="2 3" key="1">
    <citation type="submission" date="2019-08" db="EMBL/GenBank/DDBJ databases">
        <title>Bacillus genomes from the desert of Cuatro Cienegas, Coahuila.</title>
        <authorList>
            <person name="Olmedo-Alvarez G."/>
        </authorList>
    </citation>
    <scope>NUCLEOTIDE SEQUENCE [LARGE SCALE GENOMIC DNA]</scope>
    <source>
        <strain evidence="2 3">CH446_14T</strain>
    </source>
</reference>
<proteinExistence type="predicted"/>
<dbReference type="Proteomes" id="UP000322139">
    <property type="component" value="Unassembled WGS sequence"/>
</dbReference>
<feature type="chain" id="PRO_5022757442" evidence="1">
    <location>
        <begin position="26"/>
        <end position="249"/>
    </location>
</feature>
<accession>A0A5D4RF32</accession>
<evidence type="ECO:0000256" key="1">
    <source>
        <dbReference type="SAM" id="SignalP"/>
    </source>
</evidence>
<dbReference type="AlphaFoldDB" id="A0A5D4RF32"/>
<evidence type="ECO:0000313" key="3">
    <source>
        <dbReference type="Proteomes" id="UP000322139"/>
    </source>
</evidence>
<feature type="signal peptide" evidence="1">
    <location>
        <begin position="1"/>
        <end position="25"/>
    </location>
</feature>
<evidence type="ECO:0000313" key="2">
    <source>
        <dbReference type="EMBL" id="TYS50073.1"/>
    </source>
</evidence>
<dbReference type="RefSeq" id="WP_148973902.1">
    <property type="nucleotide sequence ID" value="NZ_VTER01000003.1"/>
</dbReference>
<gene>
    <name evidence="2" type="ORF">FZD51_05830</name>
</gene>
<keyword evidence="1" id="KW-0732">Signal</keyword>
<dbReference type="EMBL" id="VTER01000003">
    <property type="protein sequence ID" value="TYS50073.1"/>
    <property type="molecule type" value="Genomic_DNA"/>
</dbReference>
<sequence>MKSLKTVLALTMGFSLLFPLSNINASTTDQSIKAQTAEVLTEEEEFREALKNKESTKVIISEEAGPTYNKDGEIQQFQTLGVDPGTGSTKVVSYAYAGGGLIEKGQKSGIASAIWDSTIVVVAAIVTPVASVVGSVAEIFSDQVAKDQYTTAKTYISYRYIGKEGHVYGNGKWNYWWDTLSRQNYKHYFAAYVSTKGVTRTSTKDYTMDKGYSPVKTDWSANYNSSSTITSRAYYNWSKGYWAYPPETY</sequence>
<name>A0A5D4RF32_9BACI</name>
<protein>
    <submittedName>
        <fullName evidence="2">Uncharacterized protein</fullName>
    </submittedName>
</protein>